<keyword evidence="2" id="KW-1185">Reference proteome</keyword>
<gene>
    <name evidence="1" type="ORF">TIFTF001_030146</name>
</gene>
<accession>A0AA88DT49</accession>
<comment type="caution">
    <text evidence="1">The sequence shown here is derived from an EMBL/GenBank/DDBJ whole genome shotgun (WGS) entry which is preliminary data.</text>
</comment>
<evidence type="ECO:0000313" key="1">
    <source>
        <dbReference type="EMBL" id="GMN61059.1"/>
    </source>
</evidence>
<dbReference type="Proteomes" id="UP001187192">
    <property type="component" value="Unassembled WGS sequence"/>
</dbReference>
<organism evidence="1 2">
    <name type="scientific">Ficus carica</name>
    <name type="common">Common fig</name>
    <dbReference type="NCBI Taxonomy" id="3494"/>
    <lineage>
        <taxon>Eukaryota</taxon>
        <taxon>Viridiplantae</taxon>
        <taxon>Streptophyta</taxon>
        <taxon>Embryophyta</taxon>
        <taxon>Tracheophyta</taxon>
        <taxon>Spermatophyta</taxon>
        <taxon>Magnoliopsida</taxon>
        <taxon>eudicotyledons</taxon>
        <taxon>Gunneridae</taxon>
        <taxon>Pentapetalae</taxon>
        <taxon>rosids</taxon>
        <taxon>fabids</taxon>
        <taxon>Rosales</taxon>
        <taxon>Moraceae</taxon>
        <taxon>Ficeae</taxon>
        <taxon>Ficus</taxon>
    </lineage>
</organism>
<name>A0AA88DT49_FICCA</name>
<sequence length="88" mass="10198">MVQDKVTGDWWLEVGPNNRAYSVDLRTWPHIRTGVERLILYQVKQVLKWERIMQTSIGLKTFLTSPNNEDAWLSLAGLDPSEFPSCHL</sequence>
<dbReference type="AlphaFoldDB" id="A0AA88DT49"/>
<proteinExistence type="predicted"/>
<dbReference type="EMBL" id="BTGU01000106">
    <property type="protein sequence ID" value="GMN61059.1"/>
    <property type="molecule type" value="Genomic_DNA"/>
</dbReference>
<reference evidence="1" key="1">
    <citation type="submission" date="2023-07" db="EMBL/GenBank/DDBJ databases">
        <title>draft genome sequence of fig (Ficus carica).</title>
        <authorList>
            <person name="Takahashi T."/>
            <person name="Nishimura K."/>
        </authorList>
    </citation>
    <scope>NUCLEOTIDE SEQUENCE</scope>
</reference>
<evidence type="ECO:0000313" key="2">
    <source>
        <dbReference type="Proteomes" id="UP001187192"/>
    </source>
</evidence>
<protein>
    <submittedName>
        <fullName evidence="1">Uncharacterized protein</fullName>
    </submittedName>
</protein>